<dbReference type="SMART" id="SM00530">
    <property type="entry name" value="HTH_XRE"/>
    <property type="match status" value="1"/>
</dbReference>
<gene>
    <name evidence="3" type="ORF">DFR28_102591</name>
</gene>
<dbReference type="SUPFAM" id="SSF47413">
    <property type="entry name" value="lambda repressor-like DNA-binding domains"/>
    <property type="match status" value="1"/>
</dbReference>
<proteinExistence type="predicted"/>
<dbReference type="FunCoup" id="A0A395JKB0">
    <property type="interactions" value="3"/>
</dbReference>
<dbReference type="Pfam" id="PF13560">
    <property type="entry name" value="HTH_31"/>
    <property type="match status" value="1"/>
</dbReference>
<dbReference type="GO" id="GO:0005829">
    <property type="term" value="C:cytosol"/>
    <property type="evidence" value="ECO:0007669"/>
    <property type="project" value="TreeGrafter"/>
</dbReference>
<dbReference type="InterPro" id="IPR011051">
    <property type="entry name" value="RmlC_Cupin_sf"/>
</dbReference>
<dbReference type="OrthoDB" id="9792093at2"/>
<dbReference type="CDD" id="cd02209">
    <property type="entry name" value="cupin_XRE_C"/>
    <property type="match status" value="1"/>
</dbReference>
<dbReference type="InterPro" id="IPR014710">
    <property type="entry name" value="RmlC-like_jellyroll"/>
</dbReference>
<dbReference type="EMBL" id="QNRT01000002">
    <property type="protein sequence ID" value="RBP51172.1"/>
    <property type="molecule type" value="Genomic_DNA"/>
</dbReference>
<comment type="caution">
    <text evidence="3">The sequence shown here is derived from an EMBL/GenBank/DDBJ whole genome shotgun (WGS) entry which is preliminary data.</text>
</comment>
<dbReference type="RefSeq" id="WP_113953962.1">
    <property type="nucleotide sequence ID" value="NZ_QNRT01000002.1"/>
</dbReference>
<sequence>MLDKQLARHLESIRHQHELSLAEVAEASGVSRATLSRIERAETSPTASVLGRLCSTYGITMSRLMMKVESASPRHLLFADAKTWEDPETGYKRTVISPPTHDYAIEIAHGELPPGADVRYQKPPQQGLEQHLVLISGALNVSFDGADYSMSRLDCVALKLRGRSRFRNLGEVPASYLIINGQA</sequence>
<dbReference type="SUPFAM" id="SSF51182">
    <property type="entry name" value="RmlC-like cupins"/>
    <property type="match status" value="1"/>
</dbReference>
<dbReference type="PANTHER" id="PTHR46797:SF10">
    <property type="entry name" value="BLR1115 PROTEIN"/>
    <property type="match status" value="1"/>
</dbReference>
<keyword evidence="1" id="KW-0238">DNA-binding</keyword>
<dbReference type="CDD" id="cd00093">
    <property type="entry name" value="HTH_XRE"/>
    <property type="match status" value="1"/>
</dbReference>
<dbReference type="Proteomes" id="UP000253083">
    <property type="component" value="Unassembled WGS sequence"/>
</dbReference>
<dbReference type="InterPro" id="IPR001387">
    <property type="entry name" value="Cro/C1-type_HTH"/>
</dbReference>
<evidence type="ECO:0000313" key="4">
    <source>
        <dbReference type="Proteomes" id="UP000253083"/>
    </source>
</evidence>
<reference evidence="3 4" key="1">
    <citation type="submission" date="2018-06" db="EMBL/GenBank/DDBJ databases">
        <title>Genomic Encyclopedia of Type Strains, Phase IV (KMG-IV): sequencing the most valuable type-strain genomes for metagenomic binning, comparative biology and taxonomic classification.</title>
        <authorList>
            <person name="Goeker M."/>
        </authorList>
    </citation>
    <scope>NUCLEOTIDE SEQUENCE [LARGE SCALE GENOMIC DNA]</scope>
    <source>
        <strain evidence="3 4">DSM 24032</strain>
    </source>
</reference>
<dbReference type="Gene3D" id="2.60.120.10">
    <property type="entry name" value="Jelly Rolls"/>
    <property type="match status" value="1"/>
</dbReference>
<dbReference type="InterPro" id="IPR010982">
    <property type="entry name" value="Lambda_DNA-bd_dom_sf"/>
</dbReference>
<dbReference type="InterPro" id="IPR050807">
    <property type="entry name" value="TransReg_Diox_bact_type"/>
</dbReference>
<feature type="domain" description="HTH cro/C1-type" evidence="2">
    <location>
        <begin position="10"/>
        <end position="64"/>
    </location>
</feature>
<evidence type="ECO:0000313" key="3">
    <source>
        <dbReference type="EMBL" id="RBP51172.1"/>
    </source>
</evidence>
<keyword evidence="4" id="KW-1185">Reference proteome</keyword>
<dbReference type="AlphaFoldDB" id="A0A395JKB0"/>
<dbReference type="Gene3D" id="1.10.260.40">
    <property type="entry name" value="lambda repressor-like DNA-binding domains"/>
    <property type="match status" value="1"/>
</dbReference>
<name>A0A395JKB0_9GAMM</name>
<dbReference type="PANTHER" id="PTHR46797">
    <property type="entry name" value="HTH-TYPE TRANSCRIPTIONAL REGULATOR"/>
    <property type="match status" value="1"/>
</dbReference>
<dbReference type="GO" id="GO:0003677">
    <property type="term" value="F:DNA binding"/>
    <property type="evidence" value="ECO:0007669"/>
    <property type="project" value="UniProtKB-KW"/>
</dbReference>
<dbReference type="PROSITE" id="PS50943">
    <property type="entry name" value="HTH_CROC1"/>
    <property type="match status" value="1"/>
</dbReference>
<evidence type="ECO:0000259" key="2">
    <source>
        <dbReference type="PROSITE" id="PS50943"/>
    </source>
</evidence>
<accession>A0A395JKB0</accession>
<dbReference type="GO" id="GO:0003700">
    <property type="term" value="F:DNA-binding transcription factor activity"/>
    <property type="evidence" value="ECO:0007669"/>
    <property type="project" value="TreeGrafter"/>
</dbReference>
<dbReference type="InParanoid" id="A0A395JKB0"/>
<protein>
    <submittedName>
        <fullName evidence="3">XRE family transcriptional regulator</fullName>
    </submittedName>
</protein>
<organism evidence="3 4">
    <name type="scientific">Arenicella xantha</name>
    <dbReference type="NCBI Taxonomy" id="644221"/>
    <lineage>
        <taxon>Bacteria</taxon>
        <taxon>Pseudomonadati</taxon>
        <taxon>Pseudomonadota</taxon>
        <taxon>Gammaproteobacteria</taxon>
        <taxon>Arenicellales</taxon>
        <taxon>Arenicellaceae</taxon>
        <taxon>Arenicella</taxon>
    </lineage>
</organism>
<evidence type="ECO:0000256" key="1">
    <source>
        <dbReference type="ARBA" id="ARBA00023125"/>
    </source>
</evidence>